<evidence type="ECO:0000313" key="2">
    <source>
        <dbReference type="EMBL" id="PLW33140.1"/>
    </source>
</evidence>
<accession>A0A2N5U5Y8</accession>
<reference evidence="2 3" key="1">
    <citation type="submission" date="2017-11" db="EMBL/GenBank/DDBJ databases">
        <title>De novo assembly and phasing of dikaryotic genomes from two isolates of Puccinia coronata f. sp. avenae, the causal agent of oat crown rust.</title>
        <authorList>
            <person name="Miller M.E."/>
            <person name="Zhang Y."/>
            <person name="Omidvar V."/>
            <person name="Sperschneider J."/>
            <person name="Schwessinger B."/>
            <person name="Raley C."/>
            <person name="Palmer J.M."/>
            <person name="Garnica D."/>
            <person name="Upadhyaya N."/>
            <person name="Rathjen J."/>
            <person name="Taylor J.M."/>
            <person name="Park R.F."/>
            <person name="Dodds P.N."/>
            <person name="Hirsch C.D."/>
            <person name="Kianian S.F."/>
            <person name="Figueroa M."/>
        </authorList>
    </citation>
    <scope>NUCLEOTIDE SEQUENCE [LARGE SCALE GENOMIC DNA]</scope>
    <source>
        <strain evidence="2">12SD80</strain>
    </source>
</reference>
<evidence type="ECO:0000313" key="3">
    <source>
        <dbReference type="Proteomes" id="UP000235392"/>
    </source>
</evidence>
<proteinExistence type="predicted"/>
<gene>
    <name evidence="2" type="ORF">PCASD_17558</name>
</gene>
<feature type="region of interest" description="Disordered" evidence="1">
    <location>
        <begin position="86"/>
        <end position="116"/>
    </location>
</feature>
<dbReference type="EMBL" id="PGCI01000227">
    <property type="protein sequence ID" value="PLW33140.1"/>
    <property type="molecule type" value="Genomic_DNA"/>
</dbReference>
<evidence type="ECO:0000256" key="1">
    <source>
        <dbReference type="SAM" id="MobiDB-lite"/>
    </source>
</evidence>
<name>A0A2N5U5Y8_9BASI</name>
<dbReference type="Proteomes" id="UP000235392">
    <property type="component" value="Unassembled WGS sequence"/>
</dbReference>
<organism evidence="2 3">
    <name type="scientific">Puccinia coronata f. sp. avenae</name>
    <dbReference type="NCBI Taxonomy" id="200324"/>
    <lineage>
        <taxon>Eukaryota</taxon>
        <taxon>Fungi</taxon>
        <taxon>Dikarya</taxon>
        <taxon>Basidiomycota</taxon>
        <taxon>Pucciniomycotina</taxon>
        <taxon>Pucciniomycetes</taxon>
        <taxon>Pucciniales</taxon>
        <taxon>Pucciniaceae</taxon>
        <taxon>Puccinia</taxon>
    </lineage>
</organism>
<sequence>MPSLDDRLPSVLHGDQQRFDEPTVGVLTARLVSFARTCKTLTSEPSALSNYDAFLSSVKPHSSINRRVAGQGPRLATVVPGVSAHAPRGTSSFAGSKQVQSSLDLAPTCRPTRAGV</sequence>
<protein>
    <submittedName>
        <fullName evidence="2">Uncharacterized protein</fullName>
    </submittedName>
</protein>
<dbReference type="AlphaFoldDB" id="A0A2N5U5Y8"/>
<comment type="caution">
    <text evidence="2">The sequence shown here is derived from an EMBL/GenBank/DDBJ whole genome shotgun (WGS) entry which is preliminary data.</text>
</comment>
<feature type="compositionally biased region" description="Polar residues" evidence="1">
    <location>
        <begin position="89"/>
        <end position="103"/>
    </location>
</feature>